<reference evidence="7" key="1">
    <citation type="journal article" date="2020" name="Nat. Ecol. Evol.">
        <title>Deeply conserved synteny resolves early events in vertebrate evolution.</title>
        <authorList>
            <person name="Simakov O."/>
            <person name="Marletaz F."/>
            <person name="Yue J.X."/>
            <person name="O'Connell B."/>
            <person name="Jenkins J."/>
            <person name="Brandt A."/>
            <person name="Calef R."/>
            <person name="Tung C.H."/>
            <person name="Huang T.K."/>
            <person name="Schmutz J."/>
            <person name="Satoh N."/>
            <person name="Yu J.K."/>
            <person name="Putnam N.H."/>
            <person name="Green R.E."/>
            <person name="Rokhsar D.S."/>
        </authorList>
    </citation>
    <scope>NUCLEOTIDE SEQUENCE [LARGE SCALE GENOMIC DNA]</scope>
    <source>
        <strain evidence="7">S238N-H82</strain>
    </source>
</reference>
<dbReference type="InterPro" id="IPR001875">
    <property type="entry name" value="DED_dom"/>
</dbReference>
<dbReference type="GO" id="GO:0007165">
    <property type="term" value="P:signal transduction"/>
    <property type="evidence" value="ECO:0007669"/>
    <property type="project" value="InterPro"/>
</dbReference>
<dbReference type="InterPro" id="IPR011600">
    <property type="entry name" value="Pept_C14_caspase"/>
</dbReference>
<dbReference type="PROSITE" id="PS50208">
    <property type="entry name" value="CASPASE_P20"/>
    <property type="match status" value="1"/>
</dbReference>
<dbReference type="RefSeq" id="XP_035665914.1">
    <property type="nucleotide sequence ID" value="XM_035810021.1"/>
</dbReference>
<organism evidence="7 8">
    <name type="scientific">Branchiostoma floridae</name>
    <name type="common">Florida lancelet</name>
    <name type="synonym">Amphioxus</name>
    <dbReference type="NCBI Taxonomy" id="7739"/>
    <lineage>
        <taxon>Eukaryota</taxon>
        <taxon>Metazoa</taxon>
        <taxon>Chordata</taxon>
        <taxon>Cephalochordata</taxon>
        <taxon>Leptocardii</taxon>
        <taxon>Amphioxiformes</taxon>
        <taxon>Branchiostomatidae</taxon>
        <taxon>Branchiostoma</taxon>
    </lineage>
</organism>
<evidence type="ECO:0000259" key="6">
    <source>
        <dbReference type="PROSITE" id="PS50208"/>
    </source>
</evidence>
<dbReference type="GO" id="GO:0004197">
    <property type="term" value="F:cysteine-type endopeptidase activity"/>
    <property type="evidence" value="ECO:0007669"/>
    <property type="project" value="InterPro"/>
</dbReference>
<dbReference type="Pfam" id="PF00531">
    <property type="entry name" value="Death"/>
    <property type="match status" value="1"/>
</dbReference>
<dbReference type="Pfam" id="PF00656">
    <property type="entry name" value="Peptidase_C14"/>
    <property type="match status" value="1"/>
</dbReference>
<comment type="similarity">
    <text evidence="1">Belongs to the peptidase C14A family.</text>
</comment>
<dbReference type="SUPFAM" id="SSF52129">
    <property type="entry name" value="Caspase-like"/>
    <property type="match status" value="1"/>
</dbReference>
<dbReference type="InterPro" id="IPR011029">
    <property type="entry name" value="DEATH-like_dom_sf"/>
</dbReference>
<dbReference type="InterPro" id="IPR001309">
    <property type="entry name" value="Pept_C14_p20"/>
</dbReference>
<evidence type="ECO:0000256" key="2">
    <source>
        <dbReference type="ARBA" id="ARBA00022737"/>
    </source>
</evidence>
<dbReference type="Gene3D" id="1.10.533.10">
    <property type="entry name" value="Death Domain, Fas"/>
    <property type="match status" value="2"/>
</dbReference>
<dbReference type="GO" id="GO:0042981">
    <property type="term" value="P:regulation of apoptotic process"/>
    <property type="evidence" value="ECO:0007669"/>
    <property type="project" value="InterPro"/>
</dbReference>
<evidence type="ECO:0000313" key="8">
    <source>
        <dbReference type="RefSeq" id="XP_035665914.1"/>
    </source>
</evidence>
<feature type="domain" description="Death" evidence="4">
    <location>
        <begin position="160"/>
        <end position="236"/>
    </location>
</feature>
<dbReference type="GO" id="GO:0006508">
    <property type="term" value="P:proteolysis"/>
    <property type="evidence" value="ECO:0007669"/>
    <property type="project" value="InterPro"/>
</dbReference>
<dbReference type="CDD" id="cd00045">
    <property type="entry name" value="DED"/>
    <property type="match status" value="1"/>
</dbReference>
<keyword evidence="7" id="KW-1185">Reference proteome</keyword>
<feature type="compositionally biased region" description="Basic and acidic residues" evidence="3">
    <location>
        <begin position="245"/>
        <end position="262"/>
    </location>
</feature>
<feature type="domain" description="DED" evidence="5">
    <location>
        <begin position="5"/>
        <end position="84"/>
    </location>
</feature>
<dbReference type="PANTHER" id="PTHR15077:SF9">
    <property type="entry name" value="C-TERMINAL OF ROC (COR) DOMAIN-CONTAINING PROTEIN"/>
    <property type="match status" value="1"/>
</dbReference>
<dbReference type="OrthoDB" id="100767at2759"/>
<dbReference type="PROSITE" id="PS50168">
    <property type="entry name" value="DED"/>
    <property type="match status" value="1"/>
</dbReference>
<feature type="domain" description="Caspase family p20" evidence="6">
    <location>
        <begin position="320"/>
        <end position="368"/>
    </location>
</feature>
<dbReference type="AlphaFoldDB" id="A0A9J7KJ65"/>
<proteinExistence type="inferred from homology"/>
<keyword evidence="2" id="KW-0677">Repeat</keyword>
<evidence type="ECO:0000313" key="7">
    <source>
        <dbReference type="Proteomes" id="UP000001554"/>
    </source>
</evidence>
<dbReference type="PANTHER" id="PTHR15077">
    <property type="entry name" value="FAS-ASSOCIATING DEATH DOMAIN-CONTAINING PROTEIN FADD"/>
    <property type="match status" value="1"/>
</dbReference>
<gene>
    <name evidence="8" type="primary">LOC118409152</name>
</gene>
<dbReference type="SMART" id="SM00005">
    <property type="entry name" value="DEATH"/>
    <property type="match status" value="1"/>
</dbReference>
<dbReference type="InterPro" id="IPR015917">
    <property type="entry name" value="Pept_C14A"/>
</dbReference>
<dbReference type="PRINTS" id="PR00376">
    <property type="entry name" value="IL1BCENZYME"/>
</dbReference>
<dbReference type="Gene3D" id="3.40.50.1460">
    <property type="match status" value="1"/>
</dbReference>
<reference evidence="8" key="2">
    <citation type="submission" date="2025-08" db="UniProtKB">
        <authorList>
            <consortium name="RefSeq"/>
        </authorList>
    </citation>
    <scope>IDENTIFICATION</scope>
    <source>
        <strain evidence="8">S238N-H82</strain>
        <tissue evidence="8">Testes</tissue>
    </source>
</reference>
<dbReference type="SUPFAM" id="SSF47986">
    <property type="entry name" value="DEATH domain"/>
    <property type="match status" value="2"/>
</dbReference>
<name>A0A9J7KJ65_BRAFL</name>
<evidence type="ECO:0000256" key="3">
    <source>
        <dbReference type="SAM" id="MobiDB-lite"/>
    </source>
</evidence>
<feature type="compositionally biased region" description="Acidic residues" evidence="3">
    <location>
        <begin position="275"/>
        <end position="290"/>
    </location>
</feature>
<evidence type="ECO:0000256" key="1">
    <source>
        <dbReference type="ARBA" id="ARBA00010134"/>
    </source>
</evidence>
<evidence type="ECO:0000259" key="4">
    <source>
        <dbReference type="PROSITE" id="PS50017"/>
    </source>
</evidence>
<accession>A0A9J7KJ65</accession>
<sequence>MAETSRYDLFLEISQNLNKTECRDLRTFVGSNRLLPGRDLQDMDPQQIFVKLEHKGKLKTGDLSLVVDLMTKIERDDFAKEAKRIAAQERKVLNLQNESDSSDEDLPDSPAKRPKLPHQSAGVCTSTEGAAAEPDGSGPETKSNKIRQKSVIPFRYIFYIKSEVSNKWKDLAGFLGFDPPIITNMAGRNSDDISRCGDMLDEWQRRKGGDATMGVLMEALTDADLGAVVKDLKKKYPELEEEPTPEARHIDKALREAADPPKPRLQTRNKKEAEPEADGDLAAPDDEGDGNIDVKVKACDEDLWEKIMNEKSPYRMNSKPRGCALILNNTNFTNLPYRRGAAVDLSNITALLKGLSFETHILEDKKAEVCVQELFS</sequence>
<dbReference type="Proteomes" id="UP000001554">
    <property type="component" value="Chromosome 2"/>
</dbReference>
<dbReference type="PROSITE" id="PS50017">
    <property type="entry name" value="DEATH_DOMAIN"/>
    <property type="match status" value="1"/>
</dbReference>
<dbReference type="GeneID" id="118409152"/>
<dbReference type="KEGG" id="bfo:118409152"/>
<dbReference type="CDD" id="cd01670">
    <property type="entry name" value="Death"/>
    <property type="match status" value="1"/>
</dbReference>
<feature type="region of interest" description="Disordered" evidence="3">
    <location>
        <begin position="236"/>
        <end position="290"/>
    </location>
</feature>
<evidence type="ECO:0000259" key="5">
    <source>
        <dbReference type="PROSITE" id="PS50168"/>
    </source>
</evidence>
<feature type="region of interest" description="Disordered" evidence="3">
    <location>
        <begin position="93"/>
        <end position="144"/>
    </location>
</feature>
<protein>
    <submittedName>
        <fullName evidence="8">Uncharacterized protein LOC118409152</fullName>
    </submittedName>
</protein>
<dbReference type="InterPro" id="IPR000488">
    <property type="entry name" value="Death_dom"/>
</dbReference>
<dbReference type="InterPro" id="IPR016729">
    <property type="entry name" value="FADD"/>
</dbReference>
<dbReference type="InterPro" id="IPR029030">
    <property type="entry name" value="Caspase-like_dom_sf"/>
</dbReference>